<dbReference type="InterPro" id="IPR006076">
    <property type="entry name" value="FAD-dep_OxRdtase"/>
</dbReference>
<dbReference type="InterPro" id="IPR036188">
    <property type="entry name" value="FAD/NAD-bd_sf"/>
</dbReference>
<dbReference type="Pfam" id="PF01266">
    <property type="entry name" value="DAO"/>
    <property type="match status" value="1"/>
</dbReference>
<gene>
    <name evidence="6" type="ORF">GZ22_05610</name>
</gene>
<dbReference type="HOGENOM" id="CLU_007884_2_1_9"/>
<comment type="cofactor">
    <cofactor evidence="1">
        <name>FAD</name>
        <dbReference type="ChEBI" id="CHEBI:57692"/>
    </cofactor>
</comment>
<reference evidence="6 7" key="1">
    <citation type="submission" date="2014-07" db="EMBL/GenBank/DDBJ databases">
        <title>Complete genome sequence of a moderately halophilic bacterium Terribacillus aidingensis MP602, isolated from Cryptomeria fortunei in Tianmu mountain in China.</title>
        <authorList>
            <person name="Wang Y."/>
            <person name="Lu P."/>
            <person name="Zhang L."/>
        </authorList>
    </citation>
    <scope>NUCLEOTIDE SEQUENCE [LARGE SCALE GENOMIC DNA]</scope>
    <source>
        <strain evidence="6 7">MP602</strain>
    </source>
</reference>
<proteinExistence type="predicted"/>
<dbReference type="RefSeq" id="WP_038559578.1">
    <property type="nucleotide sequence ID" value="NZ_CP008876.1"/>
</dbReference>
<dbReference type="GO" id="GO:0005829">
    <property type="term" value="C:cytosol"/>
    <property type="evidence" value="ECO:0007669"/>
    <property type="project" value="TreeGrafter"/>
</dbReference>
<protein>
    <submittedName>
        <fullName evidence="6">Methyltryptophan oxidase</fullName>
    </submittedName>
</protein>
<dbReference type="InterPro" id="IPR045170">
    <property type="entry name" value="MTOX"/>
</dbReference>
<dbReference type="Proteomes" id="UP000027980">
    <property type="component" value="Chromosome"/>
</dbReference>
<organism evidence="6 7">
    <name type="scientific">Terribacillus saccharophilus</name>
    <dbReference type="NCBI Taxonomy" id="361277"/>
    <lineage>
        <taxon>Bacteria</taxon>
        <taxon>Bacillati</taxon>
        <taxon>Bacillota</taxon>
        <taxon>Bacilli</taxon>
        <taxon>Bacillales</taxon>
        <taxon>Bacillaceae</taxon>
        <taxon>Terribacillus</taxon>
    </lineage>
</organism>
<dbReference type="AlphaFoldDB" id="A0A075LP12"/>
<evidence type="ECO:0000256" key="4">
    <source>
        <dbReference type="ARBA" id="ARBA00023002"/>
    </source>
</evidence>
<dbReference type="SUPFAM" id="SSF51905">
    <property type="entry name" value="FAD/NAD(P)-binding domain"/>
    <property type="match status" value="1"/>
</dbReference>
<evidence type="ECO:0000256" key="1">
    <source>
        <dbReference type="ARBA" id="ARBA00001974"/>
    </source>
</evidence>
<dbReference type="PANTHER" id="PTHR10961">
    <property type="entry name" value="PEROXISOMAL SARCOSINE OXIDASE"/>
    <property type="match status" value="1"/>
</dbReference>
<dbReference type="GO" id="GO:0050660">
    <property type="term" value="F:flavin adenine dinucleotide binding"/>
    <property type="evidence" value="ECO:0007669"/>
    <property type="project" value="InterPro"/>
</dbReference>
<dbReference type="EMBL" id="CP008876">
    <property type="protein sequence ID" value="AIF66153.1"/>
    <property type="molecule type" value="Genomic_DNA"/>
</dbReference>
<dbReference type="OrthoDB" id="9794226at2"/>
<accession>A0A075LP12</accession>
<keyword evidence="3" id="KW-0274">FAD</keyword>
<sequence>MLYDIIILGAGSMGMSAGYHLAKEGRKVLMLDSYHPPHDHGSHHGETRIIRHAYGEGEAYVPFALRARELWKDLEQKLGRDIFIETGVLNCGPESSPFIQNVLKSGEKYDLHVEELTSNQMKKRWSGLTTPADYMGAYEKDAGYLRTDPILNGYADLAVSHGAVLAGGQRVEEVQIKKGNVEVKTKDGIHRGKKLIVTAGAWGAEILSQLGLQIPITVTRKTFAWLHADATFHEDKFPCFSFDTDIGTYYGFPDINGTGLKIGRHDTGLPIHPDQKGAPFHDGDAEELQSFLSRFMGSGTFRLREGKTCMYSMTPDEDFIIDYHPEHPEVMYALGFSGHGFKFASAVGETLSEMAMEKELTVDMKPFRISRFA</sequence>
<evidence type="ECO:0000259" key="5">
    <source>
        <dbReference type="Pfam" id="PF01266"/>
    </source>
</evidence>
<dbReference type="NCBIfam" id="NF008425">
    <property type="entry name" value="PRK11259.1"/>
    <property type="match status" value="1"/>
</dbReference>
<dbReference type="Gene3D" id="3.50.50.60">
    <property type="entry name" value="FAD/NAD(P)-binding domain"/>
    <property type="match status" value="1"/>
</dbReference>
<keyword evidence="2" id="KW-0285">Flavoprotein</keyword>
<name>A0A075LP12_9BACI</name>
<dbReference type="GO" id="GO:0008115">
    <property type="term" value="F:sarcosine oxidase activity"/>
    <property type="evidence" value="ECO:0007669"/>
    <property type="project" value="TreeGrafter"/>
</dbReference>
<dbReference type="Gene3D" id="3.30.9.10">
    <property type="entry name" value="D-Amino Acid Oxidase, subunit A, domain 2"/>
    <property type="match status" value="1"/>
</dbReference>
<evidence type="ECO:0000256" key="2">
    <source>
        <dbReference type="ARBA" id="ARBA00022630"/>
    </source>
</evidence>
<dbReference type="GeneID" id="34221500"/>
<dbReference type="SUPFAM" id="SSF54373">
    <property type="entry name" value="FAD-linked reductases, C-terminal domain"/>
    <property type="match status" value="1"/>
</dbReference>
<evidence type="ECO:0000256" key="3">
    <source>
        <dbReference type="ARBA" id="ARBA00022827"/>
    </source>
</evidence>
<feature type="domain" description="FAD dependent oxidoreductase" evidence="5">
    <location>
        <begin position="4"/>
        <end position="354"/>
    </location>
</feature>
<keyword evidence="4" id="KW-0560">Oxidoreductase</keyword>
<dbReference type="PANTHER" id="PTHR10961:SF7">
    <property type="entry name" value="FAD DEPENDENT OXIDOREDUCTASE DOMAIN-CONTAINING PROTEIN"/>
    <property type="match status" value="1"/>
</dbReference>
<evidence type="ECO:0000313" key="7">
    <source>
        <dbReference type="Proteomes" id="UP000027980"/>
    </source>
</evidence>
<dbReference type="KEGG" id="tap:GZ22_05610"/>
<evidence type="ECO:0000313" key="6">
    <source>
        <dbReference type="EMBL" id="AIF66153.1"/>
    </source>
</evidence>